<gene>
    <name evidence="8" type="ORF">HW270_06640</name>
</gene>
<evidence type="ECO:0000259" key="7">
    <source>
        <dbReference type="Pfam" id="PF10035"/>
    </source>
</evidence>
<evidence type="ECO:0000313" key="9">
    <source>
        <dbReference type="Proteomes" id="UP000526307"/>
    </source>
</evidence>
<dbReference type="PANTHER" id="PTHR33545">
    <property type="entry name" value="UPF0750 MEMBRANE PROTEIN YITT-RELATED"/>
    <property type="match status" value="1"/>
</dbReference>
<dbReference type="PIRSF" id="PIRSF006483">
    <property type="entry name" value="Membrane_protein_YitT"/>
    <property type="match status" value="1"/>
</dbReference>
<feature type="transmembrane region" description="Helical" evidence="6">
    <location>
        <begin position="177"/>
        <end position="206"/>
    </location>
</feature>
<evidence type="ECO:0000256" key="3">
    <source>
        <dbReference type="ARBA" id="ARBA00022692"/>
    </source>
</evidence>
<dbReference type="AlphaFoldDB" id="A0A7Y8VSF3"/>
<dbReference type="GO" id="GO:0005886">
    <property type="term" value="C:plasma membrane"/>
    <property type="evidence" value="ECO:0007669"/>
    <property type="project" value="UniProtKB-SubCell"/>
</dbReference>
<dbReference type="Gene3D" id="3.30.70.120">
    <property type="match status" value="1"/>
</dbReference>
<comment type="subcellular location">
    <subcellularLocation>
        <location evidence="1">Cell membrane</location>
        <topology evidence="1">Multi-pass membrane protein</topology>
    </subcellularLocation>
</comment>
<evidence type="ECO:0000313" key="8">
    <source>
        <dbReference type="EMBL" id="NWO23739.1"/>
    </source>
</evidence>
<evidence type="ECO:0000256" key="2">
    <source>
        <dbReference type="ARBA" id="ARBA00022475"/>
    </source>
</evidence>
<accession>A0A7Y8VSF3</accession>
<dbReference type="Pfam" id="PF02588">
    <property type="entry name" value="YitT_membrane"/>
    <property type="match status" value="1"/>
</dbReference>
<protein>
    <submittedName>
        <fullName evidence="8">YitT family protein</fullName>
    </submittedName>
</protein>
<keyword evidence="3 6" id="KW-0812">Transmembrane</keyword>
<evidence type="ECO:0000256" key="6">
    <source>
        <dbReference type="SAM" id="Phobius"/>
    </source>
</evidence>
<dbReference type="Proteomes" id="UP000526307">
    <property type="component" value="Unassembled WGS sequence"/>
</dbReference>
<dbReference type="InterPro" id="IPR003740">
    <property type="entry name" value="YitT"/>
</dbReference>
<name>A0A7Y8VSF3_9FIRM</name>
<keyword evidence="4 6" id="KW-1133">Transmembrane helix</keyword>
<feature type="transmembrane region" description="Helical" evidence="6">
    <location>
        <begin position="56"/>
        <end position="83"/>
    </location>
</feature>
<dbReference type="Pfam" id="PF10035">
    <property type="entry name" value="DUF2179"/>
    <property type="match status" value="1"/>
</dbReference>
<dbReference type="CDD" id="cd16380">
    <property type="entry name" value="YitT_C"/>
    <property type="match status" value="1"/>
</dbReference>
<dbReference type="InterPro" id="IPR015867">
    <property type="entry name" value="N-reg_PII/ATP_PRibTrfase_C"/>
</dbReference>
<evidence type="ECO:0000256" key="5">
    <source>
        <dbReference type="ARBA" id="ARBA00023136"/>
    </source>
</evidence>
<dbReference type="InterPro" id="IPR019264">
    <property type="entry name" value="DUF2179"/>
</dbReference>
<dbReference type="EMBL" id="JABXYR010000002">
    <property type="protein sequence ID" value="NWO23739.1"/>
    <property type="molecule type" value="Genomic_DNA"/>
</dbReference>
<evidence type="ECO:0000256" key="4">
    <source>
        <dbReference type="ARBA" id="ARBA00022989"/>
    </source>
</evidence>
<keyword evidence="5 6" id="KW-0472">Membrane</keyword>
<keyword evidence="9" id="KW-1185">Reference proteome</keyword>
<sequence>MNLYKSLSPRKQYLLHYLGWMLAGNVIFAIGVNVIITPMNLYNGGFTGMAQLLRLFFVNVLHVPVLPGLDVVGILYFLLNLPLLIVSYKVVDKEFCITSVVSITLCSVALGIMPIPEEPIFNDYLTACLIGGVVAGTGAGMVLRAGSSQGGQDIIGVIVSVLNPNHSVGKISIMINIGVYIICLFLFNIEIVAYSLIYTTVLAIALDRVHIQNINMEAMIFTKKPGVEEAIMKELKRGVTNWTGTGAYTKETSNVIITIISKYEVNKLLDIVKSVDSDAFVIVTEGAHIYGNFEKRLTK</sequence>
<evidence type="ECO:0000256" key="1">
    <source>
        <dbReference type="ARBA" id="ARBA00004651"/>
    </source>
</evidence>
<feature type="transmembrane region" description="Helical" evidence="6">
    <location>
        <begin position="124"/>
        <end position="143"/>
    </location>
</feature>
<feature type="transmembrane region" description="Helical" evidence="6">
    <location>
        <begin position="95"/>
        <end position="112"/>
    </location>
</feature>
<reference evidence="8 9" key="1">
    <citation type="submission" date="2020-06" db="EMBL/GenBank/DDBJ databases">
        <title>Mogibacterium timidum strain W9173 genomic sequence.</title>
        <authorList>
            <person name="Wade W.G."/>
            <person name="Johnston C.D."/>
            <person name="Chen T."/>
            <person name="Dewhirst F.E."/>
        </authorList>
    </citation>
    <scope>NUCLEOTIDE SEQUENCE [LARGE SCALE GENOMIC DNA]</scope>
    <source>
        <strain evidence="8 9">W9173</strain>
    </source>
</reference>
<keyword evidence="2" id="KW-1003">Cell membrane</keyword>
<feature type="transmembrane region" description="Helical" evidence="6">
    <location>
        <begin position="12"/>
        <end position="36"/>
    </location>
</feature>
<proteinExistence type="predicted"/>
<dbReference type="PANTHER" id="PTHR33545:SF5">
    <property type="entry name" value="UPF0750 MEMBRANE PROTEIN YITT"/>
    <property type="match status" value="1"/>
</dbReference>
<dbReference type="RefSeq" id="WP_178978696.1">
    <property type="nucleotide sequence ID" value="NZ_CALIBD010000043.1"/>
</dbReference>
<comment type="caution">
    <text evidence="8">The sequence shown here is derived from an EMBL/GenBank/DDBJ whole genome shotgun (WGS) entry which is preliminary data.</text>
</comment>
<feature type="domain" description="DUF2179" evidence="7">
    <location>
        <begin position="237"/>
        <end position="291"/>
    </location>
</feature>
<organism evidence="8 9">
    <name type="scientific">Mogibacterium timidum</name>
    <dbReference type="NCBI Taxonomy" id="35519"/>
    <lineage>
        <taxon>Bacteria</taxon>
        <taxon>Bacillati</taxon>
        <taxon>Bacillota</taxon>
        <taxon>Clostridia</taxon>
        <taxon>Peptostreptococcales</taxon>
        <taxon>Anaerovoracaceae</taxon>
        <taxon>Mogibacterium</taxon>
    </lineage>
</organism>
<dbReference type="InterPro" id="IPR051461">
    <property type="entry name" value="UPF0750_membrane"/>
</dbReference>